<feature type="coiled-coil region" evidence="1">
    <location>
        <begin position="132"/>
        <end position="166"/>
    </location>
</feature>
<proteinExistence type="predicted"/>
<gene>
    <name evidence="3" type="ORF">Mallos_BL60079</name>
</gene>
<feature type="compositionally biased region" description="Basic and acidic residues" evidence="2">
    <location>
        <begin position="210"/>
        <end position="222"/>
    </location>
</feature>
<evidence type="ECO:0000313" key="3">
    <source>
        <dbReference type="EMBL" id="URA07187.1"/>
    </source>
</evidence>
<sequence>MSEKILPPQAERLALVVEESSEVGQAVAKVLRHGYESSDPTRTDGPTNRKHLAKELGQQQLALRILVASGDVSEADVMLAMKAKADSIHQWLHHPENAELAKKALESSSLDKELLGRVETLQGLVQAKQDRVADLQGVQSTLTKRVQELEKQNSQLVDENHALRADISRQAGYIDRVLEQEAPQDVQMAPQGYDSSRELVAKGPRVQGLHGRDISNHDFLRR</sequence>
<evidence type="ECO:0000256" key="1">
    <source>
        <dbReference type="SAM" id="Coils"/>
    </source>
</evidence>
<protein>
    <submittedName>
        <fullName evidence="3">Uncharacterized protein</fullName>
    </submittedName>
</protein>
<accession>A0A9E7E1U8</accession>
<keyword evidence="4" id="KW-1185">Reference proteome</keyword>
<organism evidence="3 4">
    <name type="scientific">Xanthomonas phage Mallos</name>
    <dbReference type="NCBI Taxonomy" id="2939131"/>
    <lineage>
        <taxon>Viruses</taxon>
        <taxon>Duplodnaviria</taxon>
        <taxon>Heunggongvirae</taxon>
        <taxon>Uroviricota</taxon>
        <taxon>Caudoviricetes</taxon>
        <taxon>Mesyanzhinovviridae</taxon>
        <taxon>Bradleyvirinae</taxon>
        <taxon>Mallosvirus</taxon>
        <taxon>Mallosvirus mallos</taxon>
    </lineage>
</organism>
<dbReference type="EMBL" id="ON189047">
    <property type="protein sequence ID" value="URA07187.1"/>
    <property type="molecule type" value="Genomic_DNA"/>
</dbReference>
<name>A0A9E7E1U8_9CAUD</name>
<reference evidence="3" key="1">
    <citation type="journal article" date="2022" name="Viruses">
        <title>Isolation of novel Xanthomonas phages for the plant pathogens X. translucens and X. campestris.</title>
        <authorList>
            <person name="Erdrich S.H."/>
            <person name="Sharma V."/>
            <person name="Schurr U."/>
            <person name="Arsova B."/>
            <person name="Frunzke J."/>
        </authorList>
    </citation>
    <scope>NUCLEOTIDE SEQUENCE</scope>
</reference>
<evidence type="ECO:0000256" key="2">
    <source>
        <dbReference type="SAM" id="MobiDB-lite"/>
    </source>
</evidence>
<evidence type="ECO:0000313" key="4">
    <source>
        <dbReference type="Proteomes" id="UP001056460"/>
    </source>
</evidence>
<feature type="region of interest" description="Disordered" evidence="2">
    <location>
        <begin position="182"/>
        <end position="222"/>
    </location>
</feature>
<keyword evidence="1" id="KW-0175">Coiled coil</keyword>
<dbReference type="Proteomes" id="UP001056460">
    <property type="component" value="Segment"/>
</dbReference>